<protein>
    <submittedName>
        <fullName evidence="1">Phage portal protein</fullName>
    </submittedName>
</protein>
<name>A0ABW5R9T9_9BACL</name>
<evidence type="ECO:0000313" key="1">
    <source>
        <dbReference type="EMBL" id="MFD2671822.1"/>
    </source>
</evidence>
<organism evidence="1 2">
    <name type="scientific">Marinicrinis sediminis</name>
    <dbReference type="NCBI Taxonomy" id="1652465"/>
    <lineage>
        <taxon>Bacteria</taxon>
        <taxon>Bacillati</taxon>
        <taxon>Bacillota</taxon>
        <taxon>Bacilli</taxon>
        <taxon>Bacillales</taxon>
        <taxon>Paenibacillaceae</taxon>
    </lineage>
</organism>
<evidence type="ECO:0000313" key="2">
    <source>
        <dbReference type="Proteomes" id="UP001597497"/>
    </source>
</evidence>
<keyword evidence="2" id="KW-1185">Reference proteome</keyword>
<dbReference type="RefSeq" id="WP_379929295.1">
    <property type="nucleotide sequence ID" value="NZ_JBHUMM010000015.1"/>
</dbReference>
<dbReference type="EMBL" id="JBHUMM010000015">
    <property type="protein sequence ID" value="MFD2671822.1"/>
    <property type="molecule type" value="Genomic_DNA"/>
</dbReference>
<dbReference type="NCBIfam" id="TIGR01537">
    <property type="entry name" value="portal_HK97"/>
    <property type="match status" value="1"/>
</dbReference>
<accession>A0ABW5R9T9</accession>
<reference evidence="2" key="1">
    <citation type="journal article" date="2019" name="Int. J. Syst. Evol. Microbiol.">
        <title>The Global Catalogue of Microorganisms (GCM) 10K type strain sequencing project: providing services to taxonomists for standard genome sequencing and annotation.</title>
        <authorList>
            <consortium name="The Broad Institute Genomics Platform"/>
            <consortium name="The Broad Institute Genome Sequencing Center for Infectious Disease"/>
            <person name="Wu L."/>
            <person name="Ma J."/>
        </authorList>
    </citation>
    <scope>NUCLEOTIDE SEQUENCE [LARGE SCALE GENOMIC DNA]</scope>
    <source>
        <strain evidence="2">KCTC 33676</strain>
    </source>
</reference>
<dbReference type="InterPro" id="IPR006427">
    <property type="entry name" value="Portal_HK97"/>
</dbReference>
<comment type="caution">
    <text evidence="1">The sequence shown here is derived from an EMBL/GenBank/DDBJ whole genome shotgun (WGS) entry which is preliminary data.</text>
</comment>
<gene>
    <name evidence="1" type="ORF">ACFSUC_09400</name>
</gene>
<proteinExistence type="predicted"/>
<dbReference type="Pfam" id="PF04860">
    <property type="entry name" value="Phage_portal"/>
    <property type="match status" value="1"/>
</dbReference>
<sequence length="405" mass="45308">MGIIKKRLDTLNVQNSISTDLMTLFGANTVEKGSHKLGELTYFVCLKMLGESVGKLGLDLYKDKSDSSTMDSRHYLNAVLRRPNPHTTPFSFWSALELNKNHYGNGYAYIHMERGKVHSLHILESEKVQVWIDDAGLWSTPNSVWYVYTDQNGQQYKLSHEQVIHHKTSVSFNGITGLSAKDCLYLSFDNAKAGQKYINTLFNNGLSSGSVVYYTGDLDKKGEVLIQNKLMQLGSGTNNVGGVLPLPVGMKLEQLKQDLVSSQFLELNKYNAQQISSVFGIKPSMINDYSNSKYASSQAEQQAFYVDTLMPVLVPLESELSYKLLTKREFQSGYNLEFNIDSIIRADFKTRMETYAQAVDKGILSINSVRKREGEPPVPEGDKLIVNGTYIPLADVGKQYSKGGE</sequence>
<dbReference type="Proteomes" id="UP001597497">
    <property type="component" value="Unassembled WGS sequence"/>
</dbReference>
<dbReference type="InterPro" id="IPR006944">
    <property type="entry name" value="Phage/GTA_portal"/>
</dbReference>